<feature type="region of interest" description="Disordered" evidence="1">
    <location>
        <begin position="1"/>
        <end position="22"/>
    </location>
</feature>
<evidence type="ECO:0000313" key="3">
    <source>
        <dbReference type="Proteomes" id="UP000077202"/>
    </source>
</evidence>
<proteinExistence type="predicted"/>
<organism evidence="2 3">
    <name type="scientific">Marchantia polymorpha subsp. ruderalis</name>
    <dbReference type="NCBI Taxonomy" id="1480154"/>
    <lineage>
        <taxon>Eukaryota</taxon>
        <taxon>Viridiplantae</taxon>
        <taxon>Streptophyta</taxon>
        <taxon>Embryophyta</taxon>
        <taxon>Marchantiophyta</taxon>
        <taxon>Marchantiopsida</taxon>
        <taxon>Marchantiidae</taxon>
        <taxon>Marchantiales</taxon>
        <taxon>Marchantiaceae</taxon>
        <taxon>Marchantia</taxon>
    </lineage>
</organism>
<dbReference type="EMBL" id="LVLJ01002366">
    <property type="protein sequence ID" value="OAE25262.1"/>
    <property type="molecule type" value="Genomic_DNA"/>
</dbReference>
<dbReference type="Proteomes" id="UP000077202">
    <property type="component" value="Unassembled WGS sequence"/>
</dbReference>
<feature type="region of interest" description="Disordered" evidence="1">
    <location>
        <begin position="73"/>
        <end position="107"/>
    </location>
</feature>
<evidence type="ECO:0000256" key="1">
    <source>
        <dbReference type="SAM" id="MobiDB-lite"/>
    </source>
</evidence>
<feature type="compositionally biased region" description="Basic and acidic residues" evidence="1">
    <location>
        <begin position="81"/>
        <end position="98"/>
    </location>
</feature>
<sequence length="131" mass="14493">MHSEQRAREGHEAGIGAAEGGVGSDDVLALVDLEVDEAAREHEDVIRAESLGEENWYRQRGVDQTHFQSPFQHEQGLGAARDNRENHQVGRNVGDRRPGPNGRFLLRRSASGAFGKSILVKGSSVKRLRRK</sequence>
<gene>
    <name evidence="2" type="ORF">AXG93_197s1080</name>
</gene>
<keyword evidence="3" id="KW-1185">Reference proteome</keyword>
<feature type="compositionally biased region" description="Basic and acidic residues" evidence="1">
    <location>
        <begin position="1"/>
        <end position="12"/>
    </location>
</feature>
<comment type="caution">
    <text evidence="2">The sequence shown here is derived from an EMBL/GenBank/DDBJ whole genome shotgun (WGS) entry which is preliminary data.</text>
</comment>
<protein>
    <submittedName>
        <fullName evidence="2">Uncharacterized protein</fullName>
    </submittedName>
</protein>
<reference evidence="2" key="1">
    <citation type="submission" date="2016-03" db="EMBL/GenBank/DDBJ databases">
        <title>Mechanisms controlling the formation of the plant cell surface in tip-growing cells are functionally conserved among land plants.</title>
        <authorList>
            <person name="Honkanen S."/>
            <person name="Jones V.A."/>
            <person name="Morieri G."/>
            <person name="Champion C."/>
            <person name="Hetherington A.J."/>
            <person name="Kelly S."/>
            <person name="Saint-Marcoux D."/>
            <person name="Proust H."/>
            <person name="Prescott H."/>
            <person name="Dolan L."/>
        </authorList>
    </citation>
    <scope>NUCLEOTIDE SEQUENCE [LARGE SCALE GENOMIC DNA]</scope>
    <source>
        <tissue evidence="2">Whole gametophyte</tissue>
    </source>
</reference>
<evidence type="ECO:0000313" key="2">
    <source>
        <dbReference type="EMBL" id="OAE25262.1"/>
    </source>
</evidence>
<accession>A0A176VYA3</accession>
<dbReference type="AlphaFoldDB" id="A0A176VYA3"/>
<name>A0A176VYA3_MARPO</name>